<dbReference type="RefSeq" id="WP_337331467.1">
    <property type="nucleotide sequence ID" value="NZ_JBBDGM010000004.1"/>
</dbReference>
<organism evidence="3 4">
    <name type="scientific">Microbacterium bandirmense</name>
    <dbReference type="NCBI Taxonomy" id="3122050"/>
    <lineage>
        <taxon>Bacteria</taxon>
        <taxon>Bacillati</taxon>
        <taxon>Actinomycetota</taxon>
        <taxon>Actinomycetes</taxon>
        <taxon>Micrococcales</taxon>
        <taxon>Microbacteriaceae</taxon>
        <taxon>Microbacterium</taxon>
    </lineage>
</organism>
<dbReference type="InterPro" id="IPR037401">
    <property type="entry name" value="SnoaL-like"/>
</dbReference>
<dbReference type="Gene3D" id="3.10.450.50">
    <property type="match status" value="1"/>
</dbReference>
<protein>
    <submittedName>
        <fullName evidence="3">Nuclear transport factor 2 family protein</fullName>
    </submittedName>
</protein>
<feature type="domain" description="SnoaL-like" evidence="2">
    <location>
        <begin position="12"/>
        <end position="134"/>
    </location>
</feature>
<dbReference type="InterPro" id="IPR032710">
    <property type="entry name" value="NTF2-like_dom_sf"/>
</dbReference>
<name>A0ABU8L9W3_9MICO</name>
<accession>A0ABU8L9W3</accession>
<dbReference type="SUPFAM" id="SSF54427">
    <property type="entry name" value="NTF2-like"/>
    <property type="match status" value="1"/>
</dbReference>
<reference evidence="3 4" key="1">
    <citation type="submission" date="2024-02" db="EMBL/GenBank/DDBJ databases">
        <authorList>
            <person name="Saticioglu I.B."/>
        </authorList>
    </citation>
    <scope>NUCLEOTIDE SEQUENCE [LARGE SCALE GENOMIC DNA]</scope>
    <source>
        <strain evidence="3 4">Mu-80</strain>
    </source>
</reference>
<evidence type="ECO:0000313" key="4">
    <source>
        <dbReference type="Proteomes" id="UP001371224"/>
    </source>
</evidence>
<sequence length="183" mass="20565">MSAPDDAAALGELTDRQQIHDLVLRYCSAVDRADYDGVRAVYARDGVDHHTGFSGPADEYVAWLRVRTAGFDGSMHLVGNHLVELLGDRAFAETYGTAVHWGTPRDDESLNFTSGFQYLDHLRRDPEGWRIVERIAVRQWTRSDAGRLRDPEGDGPRGSRGPDDPFDGARDRVRRIAAEERTR</sequence>
<comment type="caution">
    <text evidence="3">The sequence shown here is derived from an EMBL/GenBank/DDBJ whole genome shotgun (WGS) entry which is preliminary data.</text>
</comment>
<evidence type="ECO:0000256" key="1">
    <source>
        <dbReference type="SAM" id="MobiDB-lite"/>
    </source>
</evidence>
<evidence type="ECO:0000259" key="2">
    <source>
        <dbReference type="Pfam" id="PF13577"/>
    </source>
</evidence>
<keyword evidence="4" id="KW-1185">Reference proteome</keyword>
<evidence type="ECO:0000313" key="3">
    <source>
        <dbReference type="EMBL" id="MEJ1087796.1"/>
    </source>
</evidence>
<dbReference type="CDD" id="cd00531">
    <property type="entry name" value="NTF2_like"/>
    <property type="match status" value="1"/>
</dbReference>
<dbReference type="Proteomes" id="UP001371224">
    <property type="component" value="Unassembled WGS sequence"/>
</dbReference>
<dbReference type="EMBL" id="JBBDGM010000004">
    <property type="protein sequence ID" value="MEJ1087796.1"/>
    <property type="molecule type" value="Genomic_DNA"/>
</dbReference>
<gene>
    <name evidence="3" type="ORF">WDU99_05650</name>
</gene>
<feature type="region of interest" description="Disordered" evidence="1">
    <location>
        <begin position="144"/>
        <end position="183"/>
    </location>
</feature>
<dbReference type="Pfam" id="PF13577">
    <property type="entry name" value="SnoaL_4"/>
    <property type="match status" value="1"/>
</dbReference>
<proteinExistence type="predicted"/>